<dbReference type="Gene3D" id="3.30.565.10">
    <property type="entry name" value="Histidine kinase-like ATPase, C-terminal domain"/>
    <property type="match status" value="1"/>
</dbReference>
<dbReference type="PROSITE" id="PS50885">
    <property type="entry name" value="HAMP"/>
    <property type="match status" value="1"/>
</dbReference>
<comment type="subcellular location">
    <subcellularLocation>
        <location evidence="2">Membrane</location>
    </subcellularLocation>
</comment>
<dbReference type="SMART" id="SM00387">
    <property type="entry name" value="HATPase_c"/>
    <property type="match status" value="1"/>
</dbReference>
<name>W9HD67_9PROT</name>
<evidence type="ECO:0000256" key="7">
    <source>
        <dbReference type="ARBA" id="ARBA00022777"/>
    </source>
</evidence>
<accession>W9HD67</accession>
<sequence>MPEGGSVFRSQPKGPARPAVDAASREGGRSGDGLTVRRFRRALSPLTLRILAVNVLALAILVGGLLYLGRYQDRLIESELEALSTEARIFAGAIGEAAITRGGDETNELSHDLARQMVRRLVETTDTRTRLFDPSGMLVADSRVLIGPGGVVQIEELPPPIQGGPIARFAIDLYDKIVNALPSRDKFPVFREGPVQEANRYADVVRALAGDIGASVWTTPDHGMMLTVAVPVQRFKQVLGAVMLSRGGAQIDAAIRSVRLDILKVFAVALAVTVLLSFYLAGTIARPIRKLAVAADHVRRGHGRHHEIPDFSRRGDEIGDLSGALRDMTAALWQRMDAIESFAADVAHEIKNPLTSLRSAVETVARVRDPDQQRRLMSIIEDDIHRMDRLISDISNASRLDAELSRAESEPVDIGRMLRMLADIHQTTAAERSAPRIKLELPAGGDLTVPGLESRLVQVFQNVMANAVSFSPPDGVVTVSAAVTGDRVEVTVGDDGPGIPETKLDAIFDRFYTERPAGEKFGTHSGLGLSISKQIVDAHGGEIFARNRSDGDHGRGAVFTVSLPRA</sequence>
<dbReference type="EC" id="2.7.13.3" evidence="3"/>
<dbReference type="InterPro" id="IPR050428">
    <property type="entry name" value="TCS_sensor_his_kinase"/>
</dbReference>
<dbReference type="PANTHER" id="PTHR45436">
    <property type="entry name" value="SENSOR HISTIDINE KINASE YKOH"/>
    <property type="match status" value="1"/>
</dbReference>
<dbReference type="Gene3D" id="1.10.287.130">
    <property type="match status" value="1"/>
</dbReference>
<organism evidence="15 16">
    <name type="scientific">Skermanella stibiiresistens SB22</name>
    <dbReference type="NCBI Taxonomy" id="1385369"/>
    <lineage>
        <taxon>Bacteria</taxon>
        <taxon>Pseudomonadati</taxon>
        <taxon>Pseudomonadota</taxon>
        <taxon>Alphaproteobacteria</taxon>
        <taxon>Rhodospirillales</taxon>
        <taxon>Azospirillaceae</taxon>
        <taxon>Skermanella</taxon>
    </lineage>
</organism>
<keyword evidence="10 12" id="KW-0472">Membrane</keyword>
<dbReference type="Pfam" id="PF00672">
    <property type="entry name" value="HAMP"/>
    <property type="match status" value="1"/>
</dbReference>
<feature type="domain" description="HAMP" evidence="14">
    <location>
        <begin position="282"/>
        <end position="337"/>
    </location>
</feature>
<evidence type="ECO:0000256" key="12">
    <source>
        <dbReference type="SAM" id="Phobius"/>
    </source>
</evidence>
<feature type="region of interest" description="Disordered" evidence="11">
    <location>
        <begin position="1"/>
        <end position="31"/>
    </location>
</feature>
<dbReference type="Gene3D" id="6.10.340.10">
    <property type="match status" value="1"/>
</dbReference>
<dbReference type="SMART" id="SM00304">
    <property type="entry name" value="HAMP"/>
    <property type="match status" value="1"/>
</dbReference>
<evidence type="ECO:0000256" key="3">
    <source>
        <dbReference type="ARBA" id="ARBA00012438"/>
    </source>
</evidence>
<keyword evidence="5" id="KW-0808">Transferase</keyword>
<gene>
    <name evidence="15" type="ORF">N825_01685</name>
</gene>
<dbReference type="OrthoDB" id="9805942at2"/>
<evidence type="ECO:0000259" key="13">
    <source>
        <dbReference type="PROSITE" id="PS50109"/>
    </source>
</evidence>
<dbReference type="AlphaFoldDB" id="W9HD67"/>
<dbReference type="RefSeq" id="WP_084164155.1">
    <property type="nucleotide sequence ID" value="NZ_AVFL01000001.1"/>
</dbReference>
<keyword evidence="4" id="KW-0597">Phosphoprotein</keyword>
<evidence type="ECO:0000256" key="6">
    <source>
        <dbReference type="ARBA" id="ARBA00022692"/>
    </source>
</evidence>
<evidence type="ECO:0000256" key="8">
    <source>
        <dbReference type="ARBA" id="ARBA00022989"/>
    </source>
</evidence>
<evidence type="ECO:0000256" key="11">
    <source>
        <dbReference type="SAM" id="MobiDB-lite"/>
    </source>
</evidence>
<dbReference type="GO" id="GO:0000155">
    <property type="term" value="F:phosphorelay sensor kinase activity"/>
    <property type="evidence" value="ECO:0007669"/>
    <property type="project" value="InterPro"/>
</dbReference>
<dbReference type="EMBL" id="AVFL01000001">
    <property type="protein sequence ID" value="EWY42617.1"/>
    <property type="molecule type" value="Genomic_DNA"/>
</dbReference>
<dbReference type="CDD" id="cd06225">
    <property type="entry name" value="HAMP"/>
    <property type="match status" value="1"/>
</dbReference>
<dbReference type="Pfam" id="PF13755">
    <property type="entry name" value="Sensor_TM1"/>
    <property type="match status" value="1"/>
</dbReference>
<feature type="domain" description="Histidine kinase" evidence="13">
    <location>
        <begin position="345"/>
        <end position="566"/>
    </location>
</feature>
<dbReference type="GO" id="GO:0005886">
    <property type="term" value="C:plasma membrane"/>
    <property type="evidence" value="ECO:0007669"/>
    <property type="project" value="TreeGrafter"/>
</dbReference>
<dbReference type="SUPFAM" id="SSF47384">
    <property type="entry name" value="Homodimeric domain of signal transducing histidine kinase"/>
    <property type="match status" value="1"/>
</dbReference>
<protein>
    <recommendedName>
        <fullName evidence="3">histidine kinase</fullName>
        <ecNumber evidence="3">2.7.13.3</ecNumber>
    </recommendedName>
</protein>
<dbReference type="InterPro" id="IPR004358">
    <property type="entry name" value="Sig_transdc_His_kin-like_C"/>
</dbReference>
<dbReference type="InterPro" id="IPR003594">
    <property type="entry name" value="HATPase_dom"/>
</dbReference>
<evidence type="ECO:0000256" key="10">
    <source>
        <dbReference type="ARBA" id="ARBA00023136"/>
    </source>
</evidence>
<evidence type="ECO:0000313" key="16">
    <source>
        <dbReference type="Proteomes" id="UP000019486"/>
    </source>
</evidence>
<dbReference type="InterPro" id="IPR036890">
    <property type="entry name" value="HATPase_C_sf"/>
</dbReference>
<dbReference type="Pfam" id="PF00512">
    <property type="entry name" value="HisKA"/>
    <property type="match status" value="1"/>
</dbReference>
<comment type="catalytic activity">
    <reaction evidence="1">
        <text>ATP + protein L-histidine = ADP + protein N-phospho-L-histidine.</text>
        <dbReference type="EC" id="2.7.13.3"/>
    </reaction>
</comment>
<evidence type="ECO:0000256" key="2">
    <source>
        <dbReference type="ARBA" id="ARBA00004370"/>
    </source>
</evidence>
<keyword evidence="8 12" id="KW-1133">Transmembrane helix</keyword>
<keyword evidence="16" id="KW-1185">Reference proteome</keyword>
<dbReference type="PROSITE" id="PS50109">
    <property type="entry name" value="HIS_KIN"/>
    <property type="match status" value="1"/>
</dbReference>
<dbReference type="InterPro" id="IPR003661">
    <property type="entry name" value="HisK_dim/P_dom"/>
</dbReference>
<evidence type="ECO:0000259" key="14">
    <source>
        <dbReference type="PROSITE" id="PS50885"/>
    </source>
</evidence>
<reference evidence="15 16" key="1">
    <citation type="submission" date="2013-08" db="EMBL/GenBank/DDBJ databases">
        <title>The genome sequence of Skermanella stibiiresistens.</title>
        <authorList>
            <person name="Zhu W."/>
            <person name="Wang G."/>
        </authorList>
    </citation>
    <scope>NUCLEOTIDE SEQUENCE [LARGE SCALE GENOMIC DNA]</scope>
    <source>
        <strain evidence="15 16">SB22</strain>
    </source>
</reference>
<proteinExistence type="predicted"/>
<evidence type="ECO:0000256" key="9">
    <source>
        <dbReference type="ARBA" id="ARBA00023012"/>
    </source>
</evidence>
<keyword evidence="9" id="KW-0902">Two-component regulatory system</keyword>
<dbReference type="SUPFAM" id="SSF55874">
    <property type="entry name" value="ATPase domain of HSP90 chaperone/DNA topoisomerase II/histidine kinase"/>
    <property type="match status" value="1"/>
</dbReference>
<feature type="transmembrane region" description="Helical" evidence="12">
    <location>
        <begin position="46"/>
        <end position="68"/>
    </location>
</feature>
<dbReference type="InterPro" id="IPR025919">
    <property type="entry name" value="Stimulus_sens_dom"/>
</dbReference>
<dbReference type="InterPro" id="IPR005467">
    <property type="entry name" value="His_kinase_dom"/>
</dbReference>
<dbReference type="STRING" id="1385369.N825_01685"/>
<keyword evidence="6 12" id="KW-0812">Transmembrane</keyword>
<keyword evidence="7 15" id="KW-0418">Kinase</keyword>
<dbReference type="InterPro" id="IPR025908">
    <property type="entry name" value="Sensor_TM1"/>
</dbReference>
<dbReference type="Pfam" id="PF13756">
    <property type="entry name" value="Stimulus_sens_1"/>
    <property type="match status" value="1"/>
</dbReference>
<evidence type="ECO:0000313" key="15">
    <source>
        <dbReference type="EMBL" id="EWY42617.1"/>
    </source>
</evidence>
<dbReference type="SMART" id="SM00388">
    <property type="entry name" value="HisKA"/>
    <property type="match status" value="1"/>
</dbReference>
<dbReference type="PATRIC" id="fig|1385369.3.peg.327"/>
<dbReference type="Pfam" id="PF02518">
    <property type="entry name" value="HATPase_c"/>
    <property type="match status" value="1"/>
</dbReference>
<dbReference type="InterPro" id="IPR003660">
    <property type="entry name" value="HAMP_dom"/>
</dbReference>
<dbReference type="CDD" id="cd00082">
    <property type="entry name" value="HisKA"/>
    <property type="match status" value="1"/>
</dbReference>
<evidence type="ECO:0000256" key="4">
    <source>
        <dbReference type="ARBA" id="ARBA00022553"/>
    </source>
</evidence>
<dbReference type="SUPFAM" id="SSF158472">
    <property type="entry name" value="HAMP domain-like"/>
    <property type="match status" value="1"/>
</dbReference>
<dbReference type="PRINTS" id="PR00344">
    <property type="entry name" value="BCTRLSENSOR"/>
</dbReference>
<evidence type="ECO:0000256" key="5">
    <source>
        <dbReference type="ARBA" id="ARBA00022679"/>
    </source>
</evidence>
<dbReference type="Proteomes" id="UP000019486">
    <property type="component" value="Unassembled WGS sequence"/>
</dbReference>
<dbReference type="InterPro" id="IPR036097">
    <property type="entry name" value="HisK_dim/P_sf"/>
</dbReference>
<evidence type="ECO:0000256" key="1">
    <source>
        <dbReference type="ARBA" id="ARBA00000085"/>
    </source>
</evidence>
<feature type="transmembrane region" description="Helical" evidence="12">
    <location>
        <begin position="262"/>
        <end position="281"/>
    </location>
</feature>
<comment type="caution">
    <text evidence="15">The sequence shown here is derived from an EMBL/GenBank/DDBJ whole genome shotgun (WGS) entry which is preliminary data.</text>
</comment>
<dbReference type="PANTHER" id="PTHR45436:SF5">
    <property type="entry name" value="SENSOR HISTIDINE KINASE TRCS"/>
    <property type="match status" value="1"/>
</dbReference>